<feature type="transmembrane region" description="Helical" evidence="1">
    <location>
        <begin position="23"/>
        <end position="44"/>
    </location>
</feature>
<protein>
    <submittedName>
        <fullName evidence="2">Uncharacterized protein</fullName>
    </submittedName>
</protein>
<keyword evidence="1" id="KW-0812">Transmembrane</keyword>
<gene>
    <name evidence="2" type="primary">Cni-F16B3.3</name>
    <name evidence="2" type="synonym">Cnig_chr_V.g18478</name>
    <name evidence="2" type="ORF">B9Z55_018478</name>
</gene>
<keyword evidence="1" id="KW-1133">Transmembrane helix</keyword>
<dbReference type="AlphaFoldDB" id="A0A2G5TEW4"/>
<evidence type="ECO:0000313" key="3">
    <source>
        <dbReference type="Proteomes" id="UP000230233"/>
    </source>
</evidence>
<evidence type="ECO:0000313" key="2">
    <source>
        <dbReference type="EMBL" id="PIC25611.1"/>
    </source>
</evidence>
<dbReference type="EMBL" id="PDUG01000005">
    <property type="protein sequence ID" value="PIC25611.1"/>
    <property type="molecule type" value="Genomic_DNA"/>
</dbReference>
<keyword evidence="3" id="KW-1185">Reference proteome</keyword>
<accession>A0A2G5TEW4</accession>
<comment type="caution">
    <text evidence="2">The sequence shown here is derived from an EMBL/GenBank/DDBJ whole genome shotgun (WGS) entry which is preliminary data.</text>
</comment>
<organism evidence="2 3">
    <name type="scientific">Caenorhabditis nigoni</name>
    <dbReference type="NCBI Taxonomy" id="1611254"/>
    <lineage>
        <taxon>Eukaryota</taxon>
        <taxon>Metazoa</taxon>
        <taxon>Ecdysozoa</taxon>
        <taxon>Nematoda</taxon>
        <taxon>Chromadorea</taxon>
        <taxon>Rhabditida</taxon>
        <taxon>Rhabditina</taxon>
        <taxon>Rhabditomorpha</taxon>
        <taxon>Rhabditoidea</taxon>
        <taxon>Rhabditidae</taxon>
        <taxon>Peloderinae</taxon>
        <taxon>Caenorhabditis</taxon>
    </lineage>
</organism>
<evidence type="ECO:0000256" key="1">
    <source>
        <dbReference type="SAM" id="Phobius"/>
    </source>
</evidence>
<feature type="transmembrane region" description="Helical" evidence="1">
    <location>
        <begin position="216"/>
        <end position="233"/>
    </location>
</feature>
<name>A0A2G5TEW4_9PELO</name>
<sequence length="235" mass="27007">MQLYSSLAPNLYPCHVSGYAPMLFWRATSPLIRLLILLGILATWHTSSAIKCYSCANDFIVWQWRHFFLKRNYDISTSDPECTSRDYISDLYQNCHSTCFVFYLNGTNKETGHTTVLGVGRGCSASFLTDDQHLHLGLGAHSRPSHVGEYLPHDFDQFDITEHWCFCATEKCNSEDCFSSPFGSREYASSYIAKRLQYSSSYSHNPWKYRNTGSRAISSFFMMFFSIVLYKVLCL</sequence>
<proteinExistence type="predicted"/>
<keyword evidence="1" id="KW-0472">Membrane</keyword>
<dbReference type="OrthoDB" id="5784494at2759"/>
<dbReference type="Proteomes" id="UP000230233">
    <property type="component" value="Chromosome V"/>
</dbReference>
<reference evidence="3" key="1">
    <citation type="submission" date="2017-10" db="EMBL/GenBank/DDBJ databases">
        <title>Rapid genome shrinkage in a self-fertile nematode reveals novel sperm competition proteins.</title>
        <authorList>
            <person name="Yin D."/>
            <person name="Schwarz E.M."/>
            <person name="Thomas C.G."/>
            <person name="Felde R.L."/>
            <person name="Korf I.F."/>
            <person name="Cutter A.D."/>
            <person name="Schartner C.M."/>
            <person name="Ralston E.J."/>
            <person name="Meyer B.J."/>
            <person name="Haag E.S."/>
        </authorList>
    </citation>
    <scope>NUCLEOTIDE SEQUENCE [LARGE SCALE GENOMIC DNA]</scope>
    <source>
        <strain evidence="3">JU1422</strain>
    </source>
</reference>